<protein>
    <recommendedName>
        <fullName evidence="2">DNA-directed RNA polymerase I subunit RPA12</fullName>
    </recommendedName>
    <alternativeName>
        <fullName evidence="8">DNA-directed RNA polymerase I subunit H</fullName>
    </alternativeName>
</protein>
<gene>
    <name evidence="12" type="primary">693115</name>
</gene>
<dbReference type="PROSITE" id="PS00466">
    <property type="entry name" value="ZF_TFIIS_1"/>
    <property type="match status" value="1"/>
</dbReference>
<dbReference type="GO" id="GO:0005736">
    <property type="term" value="C:RNA polymerase I complex"/>
    <property type="evidence" value="ECO:0007669"/>
    <property type="project" value="TreeGrafter"/>
</dbReference>
<evidence type="ECO:0000256" key="10">
    <source>
        <dbReference type="PROSITE-ProRule" id="PRU00472"/>
    </source>
</evidence>
<evidence type="ECO:0000256" key="9">
    <source>
        <dbReference type="ARBA" id="ARBA00044497"/>
    </source>
</evidence>
<evidence type="ECO:0000256" key="6">
    <source>
        <dbReference type="ARBA" id="ARBA00022833"/>
    </source>
</evidence>
<evidence type="ECO:0000256" key="1">
    <source>
        <dbReference type="ARBA" id="ARBA00004604"/>
    </source>
</evidence>
<reference evidence="12" key="2">
    <citation type="submission" date="2022-06" db="UniProtKB">
        <authorList>
            <consortium name="EnsemblMetazoa"/>
        </authorList>
    </citation>
    <scope>IDENTIFICATION</scope>
    <source>
        <strain evidence="12">p50T (Dazao)</strain>
    </source>
</reference>
<dbReference type="Gene3D" id="2.20.25.10">
    <property type="match status" value="1"/>
</dbReference>
<evidence type="ECO:0000259" key="11">
    <source>
        <dbReference type="PROSITE" id="PS51133"/>
    </source>
</evidence>
<dbReference type="CDD" id="cd10507">
    <property type="entry name" value="Zn-ribbon_RPA12"/>
    <property type="match status" value="1"/>
</dbReference>
<evidence type="ECO:0000256" key="8">
    <source>
        <dbReference type="ARBA" id="ARBA00031781"/>
    </source>
</evidence>
<evidence type="ECO:0000256" key="2">
    <source>
        <dbReference type="ARBA" id="ARBA00018784"/>
    </source>
</evidence>
<dbReference type="PROSITE" id="PS51133">
    <property type="entry name" value="ZF_TFIIS_2"/>
    <property type="match status" value="1"/>
</dbReference>
<dbReference type="OrthoDB" id="10056816at2759"/>
<keyword evidence="13" id="KW-1185">Reference proteome</keyword>
<dbReference type="GO" id="GO:0003899">
    <property type="term" value="F:DNA-directed RNA polymerase activity"/>
    <property type="evidence" value="ECO:0007669"/>
    <property type="project" value="InterPro"/>
</dbReference>
<dbReference type="EnsemblMetazoa" id="XM_012697817.2">
    <property type="protein sequence ID" value="XP_012553271.1"/>
    <property type="gene ID" value="GeneID_693115"/>
</dbReference>
<evidence type="ECO:0000256" key="4">
    <source>
        <dbReference type="ARBA" id="ARBA00022723"/>
    </source>
</evidence>
<keyword evidence="4" id="KW-0479">Metal-binding</keyword>
<organism evidence="12 13">
    <name type="scientific">Bombyx mori</name>
    <name type="common">Silk moth</name>
    <dbReference type="NCBI Taxonomy" id="7091"/>
    <lineage>
        <taxon>Eukaryota</taxon>
        <taxon>Metazoa</taxon>
        <taxon>Ecdysozoa</taxon>
        <taxon>Arthropoda</taxon>
        <taxon>Hexapoda</taxon>
        <taxon>Insecta</taxon>
        <taxon>Pterygota</taxon>
        <taxon>Neoptera</taxon>
        <taxon>Endopterygota</taxon>
        <taxon>Lepidoptera</taxon>
        <taxon>Glossata</taxon>
        <taxon>Ditrysia</taxon>
        <taxon>Bombycoidea</taxon>
        <taxon>Bombycidae</taxon>
        <taxon>Bombycinae</taxon>
        <taxon>Bombyx</taxon>
    </lineage>
</organism>
<dbReference type="PANTHER" id="PTHR11239">
    <property type="entry name" value="DNA-DIRECTED RNA POLYMERASE"/>
    <property type="match status" value="1"/>
</dbReference>
<dbReference type="PANTHER" id="PTHR11239:SF14">
    <property type="entry name" value="DNA-DIRECTED RNA POLYMERASE I SUBUNIT RPA12"/>
    <property type="match status" value="1"/>
</dbReference>
<dbReference type="InterPro" id="IPR012164">
    <property type="entry name" value="Rpa12/Rpb9/Rpc10/TFS"/>
</dbReference>
<comment type="subcellular location">
    <subcellularLocation>
        <location evidence="1">Nucleus</location>
        <location evidence="1">Nucleolus</location>
    </subcellularLocation>
</comment>
<dbReference type="Pfam" id="PF01096">
    <property type="entry name" value="Zn_ribbon_TFIIS"/>
    <property type="match status" value="1"/>
</dbReference>
<keyword evidence="6" id="KW-0862">Zinc</keyword>
<evidence type="ECO:0000256" key="5">
    <source>
        <dbReference type="ARBA" id="ARBA00022771"/>
    </source>
</evidence>
<comment type="function">
    <text evidence="9">Core component of RNA polymerase I (Pol I), a DNA-dependent RNA polymerase which synthesizes ribosomal RNA precursors using the four ribonucleoside triphosphates as substrates. Can mediate Pol I proofreading of the nascent RNA transcript. Anchors into the Pol I active site to monitor transcription fidelity and cleave mis-incorporated 5'-ribonucleotides.</text>
</comment>
<dbReference type="GO" id="GO:0006363">
    <property type="term" value="P:termination of RNA polymerase I transcription"/>
    <property type="evidence" value="ECO:0007669"/>
    <property type="project" value="TreeGrafter"/>
</dbReference>
<proteinExistence type="predicted"/>
<evidence type="ECO:0000313" key="12">
    <source>
        <dbReference type="EnsemblMetazoa" id="XP_012553271.1"/>
    </source>
</evidence>
<dbReference type="InterPro" id="IPR034004">
    <property type="entry name" value="Zn_ribbon_RPA12_C"/>
</dbReference>
<dbReference type="SUPFAM" id="SSF57783">
    <property type="entry name" value="Zinc beta-ribbon"/>
    <property type="match status" value="1"/>
</dbReference>
<name>A0A8R2CAD6_BOMMO</name>
<reference evidence="13" key="1">
    <citation type="journal article" date="2008" name="Insect Biochem. Mol. Biol.">
        <title>The genome of a lepidopteran model insect, the silkworm Bombyx mori.</title>
        <authorList>
            <consortium name="International Silkworm Genome Consortium"/>
        </authorList>
    </citation>
    <scope>NUCLEOTIDE SEQUENCE [LARGE SCALE GENOMIC DNA]</scope>
    <source>
        <strain evidence="13">p50T</strain>
    </source>
</reference>
<dbReference type="Proteomes" id="UP000005204">
    <property type="component" value="Unassembled WGS sequence"/>
</dbReference>
<feature type="domain" description="TFIIS-type" evidence="11">
    <location>
        <begin position="93"/>
        <end position="133"/>
    </location>
</feature>
<dbReference type="GO" id="GO:0008270">
    <property type="term" value="F:zinc ion binding"/>
    <property type="evidence" value="ECO:0007669"/>
    <property type="project" value="UniProtKB-KW"/>
</dbReference>
<dbReference type="InterPro" id="IPR001222">
    <property type="entry name" value="Znf_TFIIS"/>
</dbReference>
<evidence type="ECO:0000256" key="7">
    <source>
        <dbReference type="ARBA" id="ARBA00023242"/>
    </source>
</evidence>
<keyword evidence="3" id="KW-0804">Transcription</keyword>
<evidence type="ECO:0000256" key="3">
    <source>
        <dbReference type="ARBA" id="ARBA00022478"/>
    </source>
</evidence>
<keyword evidence="3" id="KW-0240">DNA-directed RNA polymerase</keyword>
<dbReference type="AlphaFoldDB" id="A0A8R2CAD6"/>
<accession>A0A8R2CAD6</accession>
<keyword evidence="5 10" id="KW-0863">Zinc-finger</keyword>
<sequence length="136" mass="15407">MFPLSIVKQLKKIVQIMSTESPLSTSTAFCARCGSILPLLQEFGSVKCYTCKAHYEADNYSKMKFQYTIHFNTISVITNENILHTDGPEGPVVERKCAKCGYDRMSYATLQLRSADEGQTVFYTCIKCKYKETENS</sequence>
<evidence type="ECO:0000313" key="13">
    <source>
        <dbReference type="Proteomes" id="UP000005204"/>
    </source>
</evidence>
<dbReference type="SMART" id="SM00440">
    <property type="entry name" value="ZnF_C2C2"/>
    <property type="match status" value="1"/>
</dbReference>
<keyword evidence="7" id="KW-0539">Nucleus</keyword>
<dbReference type="GO" id="GO:0003676">
    <property type="term" value="F:nucleic acid binding"/>
    <property type="evidence" value="ECO:0007669"/>
    <property type="project" value="InterPro"/>
</dbReference>